<evidence type="ECO:0000313" key="3">
    <source>
        <dbReference type="Proteomes" id="UP000825051"/>
    </source>
</evidence>
<dbReference type="AlphaFoldDB" id="A0A8F9TUG8"/>
<evidence type="ECO:0000256" key="1">
    <source>
        <dbReference type="ARBA" id="ARBA00009320"/>
    </source>
</evidence>
<dbReference type="Gene3D" id="3.20.10.10">
    <property type="entry name" value="D-amino Acid Aminotransferase, subunit A, domain 2"/>
    <property type="match status" value="1"/>
</dbReference>
<protein>
    <submittedName>
        <fullName evidence="2">Aminotransferase class IV</fullName>
    </submittedName>
</protein>
<dbReference type="RefSeq" id="WP_220161612.1">
    <property type="nucleotide sequence ID" value="NZ_CP080507.1"/>
</dbReference>
<name>A0A8F9TUG8_9BACT</name>
<evidence type="ECO:0000313" key="2">
    <source>
        <dbReference type="EMBL" id="QYM78508.1"/>
    </source>
</evidence>
<dbReference type="InterPro" id="IPR001544">
    <property type="entry name" value="Aminotrans_IV"/>
</dbReference>
<dbReference type="GO" id="GO:0046394">
    <property type="term" value="P:carboxylic acid biosynthetic process"/>
    <property type="evidence" value="ECO:0007669"/>
    <property type="project" value="UniProtKB-ARBA"/>
</dbReference>
<keyword evidence="2" id="KW-0032">Aminotransferase</keyword>
<dbReference type="InterPro" id="IPR050571">
    <property type="entry name" value="Class-IV_PLP-Dep_Aminotrnsfr"/>
</dbReference>
<dbReference type="GO" id="GO:0008483">
    <property type="term" value="F:transaminase activity"/>
    <property type="evidence" value="ECO:0007669"/>
    <property type="project" value="UniProtKB-KW"/>
</dbReference>
<comment type="similarity">
    <text evidence="1">Belongs to the class-IV pyridoxal-phosphate-dependent aminotransferase family.</text>
</comment>
<gene>
    <name evidence="2" type="ORF">K0B96_14565</name>
</gene>
<keyword evidence="3" id="KW-1185">Reference proteome</keyword>
<dbReference type="EMBL" id="CP080507">
    <property type="protein sequence ID" value="QYM78508.1"/>
    <property type="molecule type" value="Genomic_DNA"/>
</dbReference>
<dbReference type="KEGG" id="ole:K0B96_14565"/>
<dbReference type="PANTHER" id="PTHR42743:SF13">
    <property type="entry name" value="P-LOOP CONTAINING NUCLEOSIDE TRIPHOSPHATE HYDROLASE PROTEIN"/>
    <property type="match status" value="1"/>
</dbReference>
<accession>A0A8F9TUG8</accession>
<organism evidence="2 3">
    <name type="scientific">Horticoccus luteus</name>
    <dbReference type="NCBI Taxonomy" id="2862869"/>
    <lineage>
        <taxon>Bacteria</taxon>
        <taxon>Pseudomonadati</taxon>
        <taxon>Verrucomicrobiota</taxon>
        <taxon>Opitutia</taxon>
        <taxon>Opitutales</taxon>
        <taxon>Opitutaceae</taxon>
        <taxon>Horticoccus</taxon>
    </lineage>
</organism>
<dbReference type="Proteomes" id="UP000825051">
    <property type="component" value="Chromosome"/>
</dbReference>
<sequence length="299" mass="32074">MGEATPPPTALVYVNGELRPAGETALPLSDQGVLYGAGFFETFRTSGGRAHHWRYHQRRLAAACATAGLTWPQRALAADEERLAEVVAELLRAAGAVDAVFRYTITAGAADGGPAEFLTLRALPAAAPVEGIAVRVLRLRRDNGEWLPRPKSLNYANAWLGARELARRAATPHDEGVFLAREHAFVVEGTRQNIVWVRDGRLCFPDPALGAVAGTALAWALEQGVPGEAVRATVAELAGAEAVAVLNAVRGVTPVAELRGEDDAVWRSEWRSARHPVIERLRAQWSEALTATARGRGGF</sequence>
<dbReference type="SUPFAM" id="SSF56752">
    <property type="entry name" value="D-aminoacid aminotransferase-like PLP-dependent enzymes"/>
    <property type="match status" value="1"/>
</dbReference>
<dbReference type="InterPro" id="IPR036038">
    <property type="entry name" value="Aminotransferase-like"/>
</dbReference>
<dbReference type="InterPro" id="IPR043132">
    <property type="entry name" value="BCAT-like_C"/>
</dbReference>
<dbReference type="InterPro" id="IPR043131">
    <property type="entry name" value="BCAT-like_N"/>
</dbReference>
<proteinExistence type="inferred from homology"/>
<dbReference type="Pfam" id="PF01063">
    <property type="entry name" value="Aminotran_4"/>
    <property type="match status" value="1"/>
</dbReference>
<keyword evidence="2" id="KW-0808">Transferase</keyword>
<dbReference type="PANTHER" id="PTHR42743">
    <property type="entry name" value="AMINO-ACID AMINOTRANSFERASE"/>
    <property type="match status" value="1"/>
</dbReference>
<dbReference type="Gene3D" id="3.30.470.10">
    <property type="match status" value="1"/>
</dbReference>
<reference evidence="2" key="1">
    <citation type="submission" date="2021-08" db="EMBL/GenBank/DDBJ databases">
        <title>Genome of a novel bacterium of the phylum Verrucomicrobia, Oleiharenicola sp. KSB-15.</title>
        <authorList>
            <person name="Chung J.-H."/>
            <person name="Ahn J.-H."/>
            <person name="Yoon Y."/>
            <person name="Kim D.-Y."/>
            <person name="An S.-H."/>
            <person name="Park I."/>
            <person name="Yeon J."/>
        </authorList>
    </citation>
    <scope>NUCLEOTIDE SEQUENCE</scope>
    <source>
        <strain evidence="2">KSB-15</strain>
    </source>
</reference>